<keyword evidence="1" id="KW-0479">Metal-binding</keyword>
<keyword evidence="2 4" id="KW-0863">Zinc-finger</keyword>
<gene>
    <name evidence="6" type="ORF">PHAECO_LOCUS9382</name>
</gene>
<dbReference type="PROSITE" id="PS00028">
    <property type="entry name" value="ZINC_FINGER_C2H2_1"/>
    <property type="match status" value="3"/>
</dbReference>
<sequence length="305" mass="34791">MSPGTMLDPPNILEPSPETYLDFPFFENMESSSCTSFDSTDSTDLEPREFPALNGEDMFLDSIIKGLFNTTSDNPWTGLDMEDLSLLDPSNMEVLGIDLDLPPTDIEQIFSDTISELDLDISSKVNDFFSNSSDTSLVDTSASQLEPLAAMFPHISEEKNRRRRSLLYDRKAPATGGKAAFDCRRSDPLTNHDYAQKNEEDKYFVCPMAACDKVYAKSSHLKAHLRRHSGEKPFVCNWLNCTWRFSRSDELARHKRSHSGVRPYKCELCEKAFARSDHLSKHRKVHKKKMSQFGSYHIKRRGRVN</sequence>
<dbReference type="GO" id="GO:0008270">
    <property type="term" value="F:zinc ion binding"/>
    <property type="evidence" value="ECO:0007669"/>
    <property type="project" value="UniProtKB-KW"/>
</dbReference>
<dbReference type="PANTHER" id="PTHR23235:SF120">
    <property type="entry name" value="KRUPPEL-LIKE FACTOR 15"/>
    <property type="match status" value="1"/>
</dbReference>
<reference evidence="6" key="1">
    <citation type="submission" date="2022-01" db="EMBL/GenBank/DDBJ databases">
        <authorList>
            <person name="King R."/>
        </authorList>
    </citation>
    <scope>NUCLEOTIDE SEQUENCE</scope>
</reference>
<feature type="domain" description="C2H2-type" evidence="5">
    <location>
        <begin position="204"/>
        <end position="233"/>
    </location>
</feature>
<dbReference type="GO" id="GO:0000981">
    <property type="term" value="F:DNA-binding transcription factor activity, RNA polymerase II-specific"/>
    <property type="evidence" value="ECO:0007669"/>
    <property type="project" value="TreeGrafter"/>
</dbReference>
<dbReference type="Gene3D" id="3.30.160.60">
    <property type="entry name" value="Classic Zinc Finger"/>
    <property type="match status" value="3"/>
</dbReference>
<evidence type="ECO:0000256" key="3">
    <source>
        <dbReference type="ARBA" id="ARBA00022833"/>
    </source>
</evidence>
<name>A0A9P0GRI6_PHACE</name>
<evidence type="ECO:0000313" key="6">
    <source>
        <dbReference type="EMBL" id="CAH1169694.1"/>
    </source>
</evidence>
<evidence type="ECO:0000256" key="4">
    <source>
        <dbReference type="PROSITE-ProRule" id="PRU00042"/>
    </source>
</evidence>
<feature type="domain" description="C2H2-type" evidence="5">
    <location>
        <begin position="234"/>
        <end position="263"/>
    </location>
</feature>
<evidence type="ECO:0000256" key="1">
    <source>
        <dbReference type="ARBA" id="ARBA00022723"/>
    </source>
</evidence>
<dbReference type="Proteomes" id="UP001153737">
    <property type="component" value="Chromosome 5"/>
</dbReference>
<evidence type="ECO:0000256" key="2">
    <source>
        <dbReference type="ARBA" id="ARBA00022771"/>
    </source>
</evidence>
<accession>A0A9P0GRI6</accession>
<dbReference type="Pfam" id="PF00096">
    <property type="entry name" value="zf-C2H2"/>
    <property type="match status" value="3"/>
</dbReference>
<dbReference type="GO" id="GO:0000978">
    <property type="term" value="F:RNA polymerase II cis-regulatory region sequence-specific DNA binding"/>
    <property type="evidence" value="ECO:0007669"/>
    <property type="project" value="TreeGrafter"/>
</dbReference>
<keyword evidence="7" id="KW-1185">Reference proteome</keyword>
<dbReference type="EMBL" id="OU896711">
    <property type="protein sequence ID" value="CAH1169694.1"/>
    <property type="molecule type" value="Genomic_DNA"/>
</dbReference>
<evidence type="ECO:0000259" key="5">
    <source>
        <dbReference type="PROSITE" id="PS50157"/>
    </source>
</evidence>
<protein>
    <recommendedName>
        <fullName evidence="5">C2H2-type domain-containing protein</fullName>
    </recommendedName>
</protein>
<dbReference type="PROSITE" id="PS50157">
    <property type="entry name" value="ZINC_FINGER_C2H2_2"/>
    <property type="match status" value="3"/>
</dbReference>
<reference evidence="6" key="2">
    <citation type="submission" date="2022-10" db="EMBL/GenBank/DDBJ databases">
        <authorList>
            <consortium name="ENA_rothamsted_submissions"/>
            <consortium name="culmorum"/>
            <person name="King R."/>
        </authorList>
    </citation>
    <scope>NUCLEOTIDE SEQUENCE</scope>
</reference>
<dbReference type="PANTHER" id="PTHR23235">
    <property type="entry name" value="KRUEPPEL-LIKE TRANSCRIPTION FACTOR"/>
    <property type="match status" value="1"/>
</dbReference>
<proteinExistence type="predicted"/>
<dbReference type="SMART" id="SM00355">
    <property type="entry name" value="ZnF_C2H2"/>
    <property type="match status" value="3"/>
</dbReference>
<dbReference type="SUPFAM" id="SSF57667">
    <property type="entry name" value="beta-beta-alpha zinc fingers"/>
    <property type="match status" value="2"/>
</dbReference>
<dbReference type="OrthoDB" id="4748970at2759"/>
<evidence type="ECO:0000313" key="7">
    <source>
        <dbReference type="Proteomes" id="UP001153737"/>
    </source>
</evidence>
<organism evidence="6 7">
    <name type="scientific">Phaedon cochleariae</name>
    <name type="common">Mustard beetle</name>
    <dbReference type="NCBI Taxonomy" id="80249"/>
    <lineage>
        <taxon>Eukaryota</taxon>
        <taxon>Metazoa</taxon>
        <taxon>Ecdysozoa</taxon>
        <taxon>Arthropoda</taxon>
        <taxon>Hexapoda</taxon>
        <taxon>Insecta</taxon>
        <taxon>Pterygota</taxon>
        <taxon>Neoptera</taxon>
        <taxon>Endopterygota</taxon>
        <taxon>Coleoptera</taxon>
        <taxon>Polyphaga</taxon>
        <taxon>Cucujiformia</taxon>
        <taxon>Chrysomeloidea</taxon>
        <taxon>Chrysomelidae</taxon>
        <taxon>Chrysomelinae</taxon>
        <taxon>Chrysomelini</taxon>
        <taxon>Phaedon</taxon>
    </lineage>
</organism>
<keyword evidence="3" id="KW-0862">Zinc</keyword>
<feature type="domain" description="C2H2-type" evidence="5">
    <location>
        <begin position="264"/>
        <end position="291"/>
    </location>
</feature>
<dbReference type="InterPro" id="IPR036236">
    <property type="entry name" value="Znf_C2H2_sf"/>
</dbReference>
<dbReference type="AlphaFoldDB" id="A0A9P0GRI6"/>
<dbReference type="FunFam" id="3.30.160.60:FF:000007">
    <property type="entry name" value="Basic krueppel-like factor 3"/>
    <property type="match status" value="1"/>
</dbReference>
<dbReference type="InterPro" id="IPR013087">
    <property type="entry name" value="Znf_C2H2_type"/>
</dbReference>